<evidence type="ECO:0000313" key="3">
    <source>
        <dbReference type="Proteomes" id="UP001642409"/>
    </source>
</evidence>
<dbReference type="EMBL" id="CAXDID020000004">
    <property type="protein sequence ID" value="CAL5973923.1"/>
    <property type="molecule type" value="Genomic_DNA"/>
</dbReference>
<name>A0AA86P792_9EUKA</name>
<dbReference type="Proteomes" id="UP001642409">
    <property type="component" value="Unassembled WGS sequence"/>
</dbReference>
<comment type="caution">
    <text evidence="1">The sequence shown here is derived from an EMBL/GenBank/DDBJ whole genome shotgun (WGS) entry which is preliminary data.</text>
</comment>
<gene>
    <name evidence="1" type="ORF">HINF_LOCUS21072</name>
    <name evidence="2" type="ORF">HINF_LOCUS2618</name>
</gene>
<protein>
    <submittedName>
        <fullName evidence="2">Hypothetical_protein</fullName>
    </submittedName>
</protein>
<dbReference type="AlphaFoldDB" id="A0AA86P792"/>
<evidence type="ECO:0000313" key="2">
    <source>
        <dbReference type="EMBL" id="CAL5973923.1"/>
    </source>
</evidence>
<keyword evidence="3" id="KW-1185">Reference proteome</keyword>
<dbReference type="EMBL" id="CATOUU010000531">
    <property type="protein sequence ID" value="CAI9933427.1"/>
    <property type="molecule type" value="Genomic_DNA"/>
</dbReference>
<reference evidence="2 3" key="2">
    <citation type="submission" date="2024-07" db="EMBL/GenBank/DDBJ databases">
        <authorList>
            <person name="Akdeniz Z."/>
        </authorList>
    </citation>
    <scope>NUCLEOTIDE SEQUENCE [LARGE SCALE GENOMIC DNA]</scope>
</reference>
<evidence type="ECO:0000313" key="1">
    <source>
        <dbReference type="EMBL" id="CAI9933427.1"/>
    </source>
</evidence>
<sequence length="264" mass="30520">MIVDEILRSNRQSLVLTFFHISVKLISGRKQLDIRFRAVFPKWHYLRIYVTRAAKLLHSVKSAPVPFTKVAARNYTRPKKWPFCQTRVNTARVAFRDCVIMAHATFSAARLVGKVACSIIYIRECSQRNECCDGGLALGFLSSTLQQKMRRADLVMIWMYIIRQYTFWNVVQKMRLIQKVIGFCNVTNSTMITIQIRPWYINIIAGHVLRDRMQPHRPRSQSPELHMRIDDSVGSTIKSVVSATSALKYAHFSGFQIWMVFSAS</sequence>
<reference evidence="1" key="1">
    <citation type="submission" date="2023-06" db="EMBL/GenBank/DDBJ databases">
        <authorList>
            <person name="Kurt Z."/>
        </authorList>
    </citation>
    <scope>NUCLEOTIDE SEQUENCE</scope>
</reference>
<accession>A0AA86P792</accession>
<proteinExistence type="predicted"/>
<organism evidence="1">
    <name type="scientific">Hexamita inflata</name>
    <dbReference type="NCBI Taxonomy" id="28002"/>
    <lineage>
        <taxon>Eukaryota</taxon>
        <taxon>Metamonada</taxon>
        <taxon>Diplomonadida</taxon>
        <taxon>Hexamitidae</taxon>
        <taxon>Hexamitinae</taxon>
        <taxon>Hexamita</taxon>
    </lineage>
</organism>